<dbReference type="InterPro" id="IPR000843">
    <property type="entry name" value="HTH_LacI"/>
</dbReference>
<protein>
    <submittedName>
        <fullName evidence="6">LacI family transcriptional regulator</fullName>
    </submittedName>
</protein>
<proteinExistence type="predicted"/>
<dbReference type="SUPFAM" id="SSF53822">
    <property type="entry name" value="Periplasmic binding protein-like I"/>
    <property type="match status" value="1"/>
</dbReference>
<sequence>MESRTRQGSAVYPVRDPRHGGEAVVRRPTLADIASATGVSTATVSYVLNDKPGQSIPEHTRERVRAAAAELGYVRSGAARALARGRSDFVLLVVPDVPVGPVLVGLLERLTTACSRAGLHLLAKLSFAGDDLGALCRELLPAAVIVLVDLEPERIDPIRELRIPVARWTVSQSSARDADGVHDVPVPTAAVGRAQAEAMVAAGRQRLAYALPADPRLTGLAEGRLSGVTAVCRELALPDPLILGSPSGAVSMAELRSCVEAGVTGVCAHNDDVALAVLTAARAAGIEVPARLAVIGVDDIPAGRLAQPELATISFDLDVICARLMLAVTKSLGSTLAGAPGPASELRLHRRASLGDGGG</sequence>
<dbReference type="Gene3D" id="1.10.260.40">
    <property type="entry name" value="lambda repressor-like DNA-binding domains"/>
    <property type="match status" value="1"/>
</dbReference>
<feature type="region of interest" description="Disordered" evidence="4">
    <location>
        <begin position="1"/>
        <end position="21"/>
    </location>
</feature>
<dbReference type="Pfam" id="PF13377">
    <property type="entry name" value="Peripla_BP_3"/>
    <property type="match status" value="1"/>
</dbReference>
<evidence type="ECO:0000313" key="7">
    <source>
        <dbReference type="Proteomes" id="UP000323865"/>
    </source>
</evidence>
<name>A0ABX6A391_9MICO</name>
<keyword evidence="1" id="KW-0805">Transcription regulation</keyword>
<evidence type="ECO:0000313" key="6">
    <source>
        <dbReference type="EMBL" id="QEU11605.1"/>
    </source>
</evidence>
<dbReference type="PROSITE" id="PS00356">
    <property type="entry name" value="HTH_LACI_1"/>
    <property type="match status" value="1"/>
</dbReference>
<dbReference type="InterPro" id="IPR010982">
    <property type="entry name" value="Lambda_DNA-bd_dom_sf"/>
</dbReference>
<dbReference type="SMART" id="SM00354">
    <property type="entry name" value="HTH_LACI"/>
    <property type="match status" value="1"/>
</dbReference>
<dbReference type="Proteomes" id="UP000323865">
    <property type="component" value="Chromosome"/>
</dbReference>
<gene>
    <name evidence="6" type="ORF">FOB48_04405</name>
</gene>
<dbReference type="Gene3D" id="3.40.50.2300">
    <property type="match status" value="2"/>
</dbReference>
<reference evidence="6 7" key="1">
    <citation type="submission" date="2019-09" db="EMBL/GenBank/DDBJ databases">
        <title>FDA dAtabase for Regulatory Grade micrObial Sequences (FDA-ARGOS): Supporting development and validation of Infectious Disease Dx tests.</title>
        <authorList>
            <person name="Sciortino C."/>
            <person name="Tallon L."/>
            <person name="Sadzewicz L."/>
            <person name="Vavikolanu K."/>
            <person name="Mehta A."/>
            <person name="Aluvathingal J."/>
            <person name="Nadendla S."/>
            <person name="Nandy P."/>
            <person name="Geyer C."/>
            <person name="Yan Y."/>
            <person name="Sichtig H."/>
        </authorList>
    </citation>
    <scope>NUCLEOTIDE SEQUENCE [LARGE SCALE GENOMIC DNA]</scope>
    <source>
        <strain evidence="6 7">FDAARGOS_640</strain>
    </source>
</reference>
<accession>A0ABX6A391</accession>
<evidence type="ECO:0000256" key="4">
    <source>
        <dbReference type="SAM" id="MobiDB-lite"/>
    </source>
</evidence>
<keyword evidence="3" id="KW-0804">Transcription</keyword>
<keyword evidence="2" id="KW-0238">DNA-binding</keyword>
<dbReference type="PROSITE" id="PS50932">
    <property type="entry name" value="HTH_LACI_2"/>
    <property type="match status" value="1"/>
</dbReference>
<feature type="domain" description="HTH lacI-type" evidence="5">
    <location>
        <begin position="28"/>
        <end position="84"/>
    </location>
</feature>
<dbReference type="EMBL" id="CP044108">
    <property type="protein sequence ID" value="QEU11605.1"/>
    <property type="molecule type" value="Genomic_DNA"/>
</dbReference>
<organism evidence="6 7">
    <name type="scientific">Dermabacter vaginalis</name>
    <dbReference type="NCBI Taxonomy" id="1630135"/>
    <lineage>
        <taxon>Bacteria</taxon>
        <taxon>Bacillati</taxon>
        <taxon>Actinomycetota</taxon>
        <taxon>Actinomycetes</taxon>
        <taxon>Micrococcales</taxon>
        <taxon>Dermabacteraceae</taxon>
        <taxon>Dermabacter</taxon>
    </lineage>
</organism>
<dbReference type="PANTHER" id="PTHR30146:SF153">
    <property type="entry name" value="LACTOSE OPERON REPRESSOR"/>
    <property type="match status" value="1"/>
</dbReference>
<dbReference type="SUPFAM" id="SSF47413">
    <property type="entry name" value="lambda repressor-like DNA-binding domains"/>
    <property type="match status" value="1"/>
</dbReference>
<evidence type="ECO:0000256" key="3">
    <source>
        <dbReference type="ARBA" id="ARBA00023163"/>
    </source>
</evidence>
<dbReference type="CDD" id="cd01392">
    <property type="entry name" value="HTH_LacI"/>
    <property type="match status" value="1"/>
</dbReference>
<dbReference type="Pfam" id="PF00356">
    <property type="entry name" value="LacI"/>
    <property type="match status" value="1"/>
</dbReference>
<evidence type="ECO:0000256" key="2">
    <source>
        <dbReference type="ARBA" id="ARBA00023125"/>
    </source>
</evidence>
<evidence type="ECO:0000256" key="1">
    <source>
        <dbReference type="ARBA" id="ARBA00023015"/>
    </source>
</evidence>
<dbReference type="InterPro" id="IPR028082">
    <property type="entry name" value="Peripla_BP_I"/>
</dbReference>
<evidence type="ECO:0000259" key="5">
    <source>
        <dbReference type="PROSITE" id="PS50932"/>
    </source>
</evidence>
<keyword evidence="7" id="KW-1185">Reference proteome</keyword>
<dbReference type="InterPro" id="IPR046335">
    <property type="entry name" value="LacI/GalR-like_sensor"/>
</dbReference>
<dbReference type="PANTHER" id="PTHR30146">
    <property type="entry name" value="LACI-RELATED TRANSCRIPTIONAL REPRESSOR"/>
    <property type="match status" value="1"/>
</dbReference>